<feature type="compositionally biased region" description="Low complexity" evidence="5">
    <location>
        <begin position="18"/>
        <end position="27"/>
    </location>
</feature>
<keyword evidence="3 6" id="KW-1133">Transmembrane helix</keyword>
<evidence type="ECO:0000256" key="3">
    <source>
        <dbReference type="ARBA" id="ARBA00022989"/>
    </source>
</evidence>
<dbReference type="AlphaFoldDB" id="A0A1X2HXY9"/>
<evidence type="ECO:0000256" key="6">
    <source>
        <dbReference type="SAM" id="Phobius"/>
    </source>
</evidence>
<dbReference type="GO" id="GO:0016020">
    <property type="term" value="C:membrane"/>
    <property type="evidence" value="ECO:0007669"/>
    <property type="project" value="UniProtKB-SubCell"/>
</dbReference>
<dbReference type="Proteomes" id="UP000193560">
    <property type="component" value="Unassembled WGS sequence"/>
</dbReference>
<feature type="compositionally biased region" description="Polar residues" evidence="5">
    <location>
        <begin position="316"/>
        <end position="328"/>
    </location>
</feature>
<organism evidence="7 8">
    <name type="scientific">Absidia repens</name>
    <dbReference type="NCBI Taxonomy" id="90262"/>
    <lineage>
        <taxon>Eukaryota</taxon>
        <taxon>Fungi</taxon>
        <taxon>Fungi incertae sedis</taxon>
        <taxon>Mucoromycota</taxon>
        <taxon>Mucoromycotina</taxon>
        <taxon>Mucoromycetes</taxon>
        <taxon>Mucorales</taxon>
        <taxon>Cunninghamellaceae</taxon>
        <taxon>Absidia</taxon>
    </lineage>
</organism>
<dbReference type="GO" id="GO:0071944">
    <property type="term" value="C:cell periphery"/>
    <property type="evidence" value="ECO:0007669"/>
    <property type="project" value="UniProtKB-ARBA"/>
</dbReference>
<reference evidence="7 8" key="1">
    <citation type="submission" date="2016-07" db="EMBL/GenBank/DDBJ databases">
        <title>Pervasive Adenine N6-methylation of Active Genes in Fungi.</title>
        <authorList>
            <consortium name="DOE Joint Genome Institute"/>
            <person name="Mondo S.J."/>
            <person name="Dannebaum R.O."/>
            <person name="Kuo R.C."/>
            <person name="Labutti K."/>
            <person name="Haridas S."/>
            <person name="Kuo A."/>
            <person name="Salamov A."/>
            <person name="Ahrendt S.R."/>
            <person name="Lipzen A."/>
            <person name="Sullivan W."/>
            <person name="Andreopoulos W.B."/>
            <person name="Clum A."/>
            <person name="Lindquist E."/>
            <person name="Daum C."/>
            <person name="Ramamoorthy G.K."/>
            <person name="Gryganskyi A."/>
            <person name="Culley D."/>
            <person name="Magnuson J.K."/>
            <person name="James T.Y."/>
            <person name="O'Malley M.A."/>
            <person name="Stajich J.E."/>
            <person name="Spatafora J.W."/>
            <person name="Visel A."/>
            <person name="Grigoriev I.V."/>
        </authorList>
    </citation>
    <scope>NUCLEOTIDE SEQUENCE [LARGE SCALE GENOMIC DNA]</scope>
    <source>
        <strain evidence="7 8">NRRL 1336</strain>
    </source>
</reference>
<evidence type="ECO:0000256" key="1">
    <source>
        <dbReference type="ARBA" id="ARBA00004167"/>
    </source>
</evidence>
<keyword evidence="8" id="KW-1185">Reference proteome</keyword>
<accession>A0A1X2HXY9</accession>
<name>A0A1X2HXY9_9FUNG</name>
<proteinExistence type="predicted"/>
<dbReference type="STRING" id="90262.A0A1X2HXY9"/>
<evidence type="ECO:0000256" key="5">
    <source>
        <dbReference type="SAM" id="MobiDB-lite"/>
    </source>
</evidence>
<sequence>MIQFISHGVDCQVFLPTSGLLPTSSKPLPSPSPNPSPSPSPHPSPSPSPTSSFSPVIPISSSSSSSSLLPTSSSAPPPSSSSSSPPKTTIPSSTLASSSPSLSTPSSSSSATATPAPHKSESNIPTIVGAVVGGVGKLISFFKKKKKIPSHFFFVVGLALLGGLLTWLNRRGGCTSKTNQRKANFEDFGLAERDFPHHRSPAMTTNTALGGATMVASPTIPQLNDQGNYYNDGSGGKHYQQQQGYEQYHDSGGYYYPHEGGGGYDGNNGYDSHGIYEAHSGYDANGGYYDEHGYYYDGTTGQSINTGYEAMPPPSHQQVYHQQSSPSMDPQDIHKPNAANYR</sequence>
<feature type="region of interest" description="Disordered" evidence="5">
    <location>
        <begin position="18"/>
        <end position="122"/>
    </location>
</feature>
<protein>
    <submittedName>
        <fullName evidence="7">Uncharacterized protein</fullName>
    </submittedName>
</protein>
<dbReference type="EMBL" id="MCGE01000046">
    <property type="protein sequence ID" value="ORZ05040.1"/>
    <property type="molecule type" value="Genomic_DNA"/>
</dbReference>
<evidence type="ECO:0000256" key="4">
    <source>
        <dbReference type="ARBA" id="ARBA00023136"/>
    </source>
</evidence>
<dbReference type="InterPro" id="IPR051694">
    <property type="entry name" value="Immunoregulatory_rcpt-like"/>
</dbReference>
<dbReference type="PANTHER" id="PTHR15549">
    <property type="entry name" value="PAIRED IMMUNOGLOBULIN-LIKE TYPE 2 RECEPTOR"/>
    <property type="match status" value="1"/>
</dbReference>
<keyword evidence="2 6" id="KW-0812">Transmembrane</keyword>
<feature type="transmembrane region" description="Helical" evidence="6">
    <location>
        <begin position="148"/>
        <end position="168"/>
    </location>
</feature>
<dbReference type="OrthoDB" id="2290099at2759"/>
<gene>
    <name evidence="7" type="ORF">BCR42DRAFT_428577</name>
</gene>
<keyword evidence="4 6" id="KW-0472">Membrane</keyword>
<feature type="region of interest" description="Disordered" evidence="5">
    <location>
        <begin position="305"/>
        <end position="342"/>
    </location>
</feature>
<comment type="subcellular location">
    <subcellularLocation>
        <location evidence="1">Membrane</location>
        <topology evidence="1">Single-pass membrane protein</topology>
    </subcellularLocation>
</comment>
<comment type="caution">
    <text evidence="7">The sequence shown here is derived from an EMBL/GenBank/DDBJ whole genome shotgun (WGS) entry which is preliminary data.</text>
</comment>
<evidence type="ECO:0000256" key="2">
    <source>
        <dbReference type="ARBA" id="ARBA00022692"/>
    </source>
</evidence>
<feature type="compositionally biased region" description="Low complexity" evidence="5">
    <location>
        <begin position="49"/>
        <end position="117"/>
    </location>
</feature>
<feature type="region of interest" description="Disordered" evidence="5">
    <location>
        <begin position="223"/>
        <end position="243"/>
    </location>
</feature>
<evidence type="ECO:0000313" key="7">
    <source>
        <dbReference type="EMBL" id="ORZ05040.1"/>
    </source>
</evidence>
<feature type="compositionally biased region" description="Pro residues" evidence="5">
    <location>
        <begin position="28"/>
        <end position="48"/>
    </location>
</feature>
<evidence type="ECO:0000313" key="8">
    <source>
        <dbReference type="Proteomes" id="UP000193560"/>
    </source>
</evidence>